<keyword evidence="2" id="KW-0238">DNA-binding</keyword>
<dbReference type="AlphaFoldDB" id="A0AA41Z0N9"/>
<name>A0AA41Z0N9_9HYPH</name>
<keyword evidence="6" id="KW-1185">Reference proteome</keyword>
<keyword evidence="1" id="KW-0805">Transcription regulation</keyword>
<accession>A0AA41Z0N9</accession>
<evidence type="ECO:0000256" key="1">
    <source>
        <dbReference type="ARBA" id="ARBA00023015"/>
    </source>
</evidence>
<dbReference type="Gene3D" id="1.10.10.10">
    <property type="entry name" value="Winged helix-like DNA-binding domain superfamily/Winged helix DNA-binding domain"/>
    <property type="match status" value="1"/>
</dbReference>
<gene>
    <name evidence="5" type="ORF">M8523_22540</name>
</gene>
<evidence type="ECO:0000259" key="4">
    <source>
        <dbReference type="PROSITE" id="PS51063"/>
    </source>
</evidence>
<protein>
    <submittedName>
        <fullName evidence="5">Crp/Fnr family transcriptional regulator</fullName>
    </submittedName>
</protein>
<evidence type="ECO:0000313" key="5">
    <source>
        <dbReference type="EMBL" id="MCW6510796.1"/>
    </source>
</evidence>
<dbReference type="InterPro" id="IPR036388">
    <property type="entry name" value="WH-like_DNA-bd_sf"/>
</dbReference>
<evidence type="ECO:0000256" key="3">
    <source>
        <dbReference type="ARBA" id="ARBA00023163"/>
    </source>
</evidence>
<dbReference type="Proteomes" id="UP001165667">
    <property type="component" value="Unassembled WGS sequence"/>
</dbReference>
<dbReference type="InterPro" id="IPR000595">
    <property type="entry name" value="cNMP-bd_dom"/>
</dbReference>
<dbReference type="Gene3D" id="2.60.120.10">
    <property type="entry name" value="Jelly Rolls"/>
    <property type="match status" value="1"/>
</dbReference>
<dbReference type="RefSeq" id="WP_282587169.1">
    <property type="nucleotide sequence ID" value="NZ_JAMOIM010000018.1"/>
</dbReference>
<dbReference type="GO" id="GO:0006355">
    <property type="term" value="P:regulation of DNA-templated transcription"/>
    <property type="evidence" value="ECO:0007669"/>
    <property type="project" value="InterPro"/>
</dbReference>
<dbReference type="SUPFAM" id="SSF51206">
    <property type="entry name" value="cAMP-binding domain-like"/>
    <property type="match status" value="1"/>
</dbReference>
<dbReference type="GO" id="GO:0003677">
    <property type="term" value="F:DNA binding"/>
    <property type="evidence" value="ECO:0007669"/>
    <property type="project" value="UniProtKB-KW"/>
</dbReference>
<dbReference type="CDD" id="cd00038">
    <property type="entry name" value="CAP_ED"/>
    <property type="match status" value="1"/>
</dbReference>
<organism evidence="5 6">
    <name type="scientific">Lichenifustis flavocetrariae</name>
    <dbReference type="NCBI Taxonomy" id="2949735"/>
    <lineage>
        <taxon>Bacteria</taxon>
        <taxon>Pseudomonadati</taxon>
        <taxon>Pseudomonadota</taxon>
        <taxon>Alphaproteobacteria</taxon>
        <taxon>Hyphomicrobiales</taxon>
        <taxon>Lichenihabitantaceae</taxon>
        <taxon>Lichenifustis</taxon>
    </lineage>
</organism>
<dbReference type="Pfam" id="PF00027">
    <property type="entry name" value="cNMP_binding"/>
    <property type="match status" value="1"/>
</dbReference>
<dbReference type="SUPFAM" id="SSF46785">
    <property type="entry name" value="Winged helix' DNA-binding domain"/>
    <property type="match status" value="1"/>
</dbReference>
<dbReference type="InterPro" id="IPR012318">
    <property type="entry name" value="HTH_CRP"/>
</dbReference>
<feature type="domain" description="HTH crp-type" evidence="4">
    <location>
        <begin position="116"/>
        <end position="190"/>
    </location>
</feature>
<dbReference type="PROSITE" id="PS51063">
    <property type="entry name" value="HTH_CRP_2"/>
    <property type="match status" value="1"/>
</dbReference>
<dbReference type="InterPro" id="IPR036390">
    <property type="entry name" value="WH_DNA-bd_sf"/>
</dbReference>
<dbReference type="Pfam" id="PF13545">
    <property type="entry name" value="HTH_Crp_2"/>
    <property type="match status" value="1"/>
</dbReference>
<keyword evidence="3" id="KW-0804">Transcription</keyword>
<evidence type="ECO:0000313" key="6">
    <source>
        <dbReference type="Proteomes" id="UP001165667"/>
    </source>
</evidence>
<comment type="caution">
    <text evidence="5">The sequence shown here is derived from an EMBL/GenBank/DDBJ whole genome shotgun (WGS) entry which is preliminary data.</text>
</comment>
<dbReference type="InterPro" id="IPR014710">
    <property type="entry name" value="RmlC-like_jellyroll"/>
</dbReference>
<proteinExistence type="predicted"/>
<sequence length="211" mass="23780">MRSFPADQEIVRDGDDPDHCCLLIEGFMHCYKQLETGKRQIVSFHIPGDLPDLQTMQLNVMDHALGTLTPCVVAFIPHRALHLLVGEFPNLAVAFWRDSLINAAIFREWVVNVGCRPGPQRLAHLFCELFYRLETVGLAHKDGCEMPLTQAVLGDATGLSSVHVNRMMQDLRGRGLIATKAKFLQILDREKLQDFAGFDPTYLHMKEVLSP</sequence>
<dbReference type="SMART" id="SM00419">
    <property type="entry name" value="HTH_CRP"/>
    <property type="match status" value="1"/>
</dbReference>
<evidence type="ECO:0000256" key="2">
    <source>
        <dbReference type="ARBA" id="ARBA00023125"/>
    </source>
</evidence>
<reference evidence="5" key="1">
    <citation type="submission" date="2022-05" db="EMBL/GenBank/DDBJ databases">
        <authorList>
            <person name="Pankratov T."/>
        </authorList>
    </citation>
    <scope>NUCLEOTIDE SEQUENCE</scope>
    <source>
        <strain evidence="5">BP6-180914</strain>
    </source>
</reference>
<dbReference type="EMBL" id="JAMOIM010000018">
    <property type="protein sequence ID" value="MCW6510796.1"/>
    <property type="molecule type" value="Genomic_DNA"/>
</dbReference>
<dbReference type="InterPro" id="IPR018490">
    <property type="entry name" value="cNMP-bd_dom_sf"/>
</dbReference>